<name>A0AAE9ZCM0_9GAMM</name>
<evidence type="ECO:0000256" key="1">
    <source>
        <dbReference type="SAM" id="SignalP"/>
    </source>
</evidence>
<dbReference type="AlphaFoldDB" id="A0AAE9ZCM0"/>
<dbReference type="RefSeq" id="WP_044842459.1">
    <property type="nucleotide sequence ID" value="NZ_CP059734.1"/>
</dbReference>
<organism evidence="2 3">
    <name type="scientific">Thalassomonas viridans</name>
    <dbReference type="NCBI Taxonomy" id="137584"/>
    <lineage>
        <taxon>Bacteria</taxon>
        <taxon>Pseudomonadati</taxon>
        <taxon>Pseudomonadota</taxon>
        <taxon>Gammaproteobacteria</taxon>
        <taxon>Alteromonadales</taxon>
        <taxon>Colwelliaceae</taxon>
        <taxon>Thalassomonas</taxon>
    </lineage>
</organism>
<evidence type="ECO:0000313" key="2">
    <source>
        <dbReference type="EMBL" id="WDE08663.1"/>
    </source>
</evidence>
<proteinExistence type="predicted"/>
<sequence length="96" mass="10731">MKKYVKHLVVCLFPSSRQAVSLVVVCLPDQANVTNIGVANLKAVHFSDTDSIRSKASVFDWPDFLLLAHLQDQAFKRKFYEFGNKAVAVYSVQLAS</sequence>
<evidence type="ECO:0000313" key="3">
    <source>
        <dbReference type="Proteomes" id="UP000032352"/>
    </source>
</evidence>
<dbReference type="KEGG" id="tvd:SG34_032625"/>
<gene>
    <name evidence="2" type="ORF">SG34_032625</name>
</gene>
<dbReference type="Proteomes" id="UP000032352">
    <property type="component" value="Chromosome pTvir"/>
</dbReference>
<keyword evidence="3" id="KW-1185">Reference proteome</keyword>
<dbReference type="EMBL" id="CP059734">
    <property type="protein sequence ID" value="WDE08663.1"/>
    <property type="molecule type" value="Genomic_DNA"/>
</dbReference>
<accession>A0AAE9ZCM0</accession>
<reference evidence="2 3" key="2">
    <citation type="journal article" date="2022" name="Mar. Drugs">
        <title>Bioassay-Guided Fractionation Leads to the Detection of Cholic Acid Generated by the Rare Thalassomonas sp.</title>
        <authorList>
            <person name="Pheiffer F."/>
            <person name="Schneider Y.K."/>
            <person name="Hansen E.H."/>
            <person name="Andersen J.H."/>
            <person name="Isaksson J."/>
            <person name="Busche T."/>
            <person name="R C."/>
            <person name="Kalinowski J."/>
            <person name="Zyl L.V."/>
            <person name="Trindade M."/>
        </authorList>
    </citation>
    <scope>NUCLEOTIDE SEQUENCE [LARGE SCALE GENOMIC DNA]</scope>
    <source>
        <strain evidence="2 3">XOM25</strain>
    </source>
</reference>
<feature type="chain" id="PRO_5042188275" evidence="1">
    <location>
        <begin position="20"/>
        <end position="96"/>
    </location>
</feature>
<protein>
    <submittedName>
        <fullName evidence="2">Uncharacterized protein</fullName>
    </submittedName>
</protein>
<keyword evidence="1" id="KW-0732">Signal</keyword>
<feature type="signal peptide" evidence="1">
    <location>
        <begin position="1"/>
        <end position="19"/>
    </location>
</feature>
<reference evidence="2 3" key="1">
    <citation type="journal article" date="2015" name="Genome Announc.">
        <title>Draft Genome Sequences of Marine Isolates of Thalassomonas viridans and Thalassomonas actiniarum.</title>
        <authorList>
            <person name="Olonade I."/>
            <person name="van Zyl L.J."/>
            <person name="Trindade M."/>
        </authorList>
    </citation>
    <scope>NUCLEOTIDE SEQUENCE [LARGE SCALE GENOMIC DNA]</scope>
    <source>
        <strain evidence="2 3">XOM25</strain>
    </source>
</reference>